<organism evidence="1">
    <name type="scientific">bioreactor metagenome</name>
    <dbReference type="NCBI Taxonomy" id="1076179"/>
    <lineage>
        <taxon>unclassified sequences</taxon>
        <taxon>metagenomes</taxon>
        <taxon>ecological metagenomes</taxon>
    </lineage>
</organism>
<reference evidence="1" key="1">
    <citation type="submission" date="2019-08" db="EMBL/GenBank/DDBJ databases">
        <authorList>
            <person name="Kucharzyk K."/>
            <person name="Murdoch R.W."/>
            <person name="Higgins S."/>
            <person name="Loffler F."/>
        </authorList>
    </citation>
    <scope>NUCLEOTIDE SEQUENCE</scope>
</reference>
<dbReference type="AlphaFoldDB" id="A0A645EM22"/>
<dbReference type="EMBL" id="VSSQ01049007">
    <property type="protein sequence ID" value="MPN03065.1"/>
    <property type="molecule type" value="Genomic_DNA"/>
</dbReference>
<protein>
    <submittedName>
        <fullName evidence="1">Uncharacterized protein</fullName>
    </submittedName>
</protein>
<name>A0A645EM22_9ZZZZ</name>
<evidence type="ECO:0000313" key="1">
    <source>
        <dbReference type="EMBL" id="MPN03065.1"/>
    </source>
</evidence>
<accession>A0A645EM22</accession>
<proteinExistence type="predicted"/>
<gene>
    <name evidence="1" type="ORF">SDC9_150288</name>
</gene>
<sequence>MPRVAADRFDTRDVKILRVDDRVHQAFVEQIHRRGADAPDDPAQLDPVLDQERFQVAVGRQARPAGACLEGEAVLEPGRRLDHLRAVFGHQQVSGVRAESGGGAGDLLGVADLVHNHHIVHVAGLNGRREVREIHQAVGDHHHLVGVAGVDF</sequence>
<comment type="caution">
    <text evidence="1">The sequence shown here is derived from an EMBL/GenBank/DDBJ whole genome shotgun (WGS) entry which is preliminary data.</text>
</comment>